<dbReference type="InterPro" id="IPR014729">
    <property type="entry name" value="Rossmann-like_a/b/a_fold"/>
</dbReference>
<dbReference type="Pfam" id="PF00582">
    <property type="entry name" value="Usp"/>
    <property type="match status" value="2"/>
</dbReference>
<keyword evidence="5" id="KW-1185">Reference proteome</keyword>
<comment type="similarity">
    <text evidence="1">Belongs to the universal stress protein A family.</text>
</comment>
<dbReference type="EMBL" id="JBHYTS010000101">
    <property type="protein sequence ID" value="MFE1755637.1"/>
    <property type="molecule type" value="Genomic_DNA"/>
</dbReference>
<dbReference type="Gene3D" id="3.40.50.620">
    <property type="entry name" value="HUPs"/>
    <property type="match status" value="2"/>
</dbReference>
<evidence type="ECO:0000313" key="4">
    <source>
        <dbReference type="EMBL" id="MFE1755637.1"/>
    </source>
</evidence>
<dbReference type="InterPro" id="IPR006016">
    <property type="entry name" value="UspA"/>
</dbReference>
<organism evidence="4 5">
    <name type="scientific">Streptomyces anandii</name>
    <dbReference type="NCBI Taxonomy" id="285454"/>
    <lineage>
        <taxon>Bacteria</taxon>
        <taxon>Bacillati</taxon>
        <taxon>Actinomycetota</taxon>
        <taxon>Actinomycetes</taxon>
        <taxon>Kitasatosporales</taxon>
        <taxon>Streptomycetaceae</taxon>
        <taxon>Streptomyces</taxon>
    </lineage>
</organism>
<feature type="domain" description="UspA" evidence="3">
    <location>
        <begin position="194"/>
        <end position="332"/>
    </location>
</feature>
<dbReference type="Proteomes" id="UP001599756">
    <property type="component" value="Unassembled WGS sequence"/>
</dbReference>
<sequence>MLPPVVAAVDGSVEGLAAAEWAAHEAVRRERALRLVHAWDWHPRQETGATANAAQRHQAGRVLRRAARRVRAVCPELTPYEDQVEGPPAEALLKAAAEAELLVLGSHGTGGTTGSLLGSVALGVVARSAHPVVLVRADEERGDEFPAGGESPAVDEIPVGGDSPAADEPAAAYGSGDARRAGAEGGAGAGQASRDVLLGVDADAAGDQVVRFAFEAARLRGARLRVLSAWHPPTPLTLGPAAAAAFDDPWRAEDRLGALDAVLRPWHERYPDVRVLVTAVHDRPAPALVRAARGAGLLVVGHRLTDRPGPPCTGPVTHAVIHHATCPVAVVPHF</sequence>
<dbReference type="PRINTS" id="PR01438">
    <property type="entry name" value="UNVRSLSTRESS"/>
</dbReference>
<dbReference type="RefSeq" id="WP_381812156.1">
    <property type="nucleotide sequence ID" value="NZ_JBHYTS010000101.1"/>
</dbReference>
<comment type="caution">
    <text evidence="4">The sequence shown here is derived from an EMBL/GenBank/DDBJ whole genome shotgun (WGS) entry which is preliminary data.</text>
</comment>
<reference evidence="4 5" key="1">
    <citation type="submission" date="2024-09" db="EMBL/GenBank/DDBJ databases">
        <title>The Natural Products Discovery Center: Release of the First 8490 Sequenced Strains for Exploring Actinobacteria Biosynthetic Diversity.</title>
        <authorList>
            <person name="Kalkreuter E."/>
            <person name="Kautsar S.A."/>
            <person name="Yang D."/>
            <person name="Bader C.D."/>
            <person name="Teijaro C.N."/>
            <person name="Fluegel L."/>
            <person name="Davis C.M."/>
            <person name="Simpson J.R."/>
            <person name="Lauterbach L."/>
            <person name="Steele A.D."/>
            <person name="Gui C."/>
            <person name="Meng S."/>
            <person name="Li G."/>
            <person name="Viehrig K."/>
            <person name="Ye F."/>
            <person name="Su P."/>
            <person name="Kiefer A.F."/>
            <person name="Nichols A."/>
            <person name="Cepeda A.J."/>
            <person name="Yan W."/>
            <person name="Fan B."/>
            <person name="Jiang Y."/>
            <person name="Adhikari A."/>
            <person name="Zheng C.-J."/>
            <person name="Schuster L."/>
            <person name="Cowan T.M."/>
            <person name="Smanski M.J."/>
            <person name="Chevrette M.G."/>
            <person name="De Carvalho L.P.S."/>
            <person name="Shen B."/>
        </authorList>
    </citation>
    <scope>NUCLEOTIDE SEQUENCE [LARGE SCALE GENOMIC DNA]</scope>
    <source>
        <strain evidence="4 5">NPDC059500</strain>
    </source>
</reference>
<dbReference type="PANTHER" id="PTHR46268:SF6">
    <property type="entry name" value="UNIVERSAL STRESS PROTEIN UP12"/>
    <property type="match status" value="1"/>
</dbReference>
<protein>
    <submittedName>
        <fullName evidence="4">Universal stress protein</fullName>
    </submittedName>
</protein>
<evidence type="ECO:0000259" key="3">
    <source>
        <dbReference type="Pfam" id="PF00582"/>
    </source>
</evidence>
<dbReference type="InterPro" id="IPR006015">
    <property type="entry name" value="Universal_stress_UspA"/>
</dbReference>
<gene>
    <name evidence="4" type="ORF">ACFW88_34750</name>
</gene>
<accession>A0ABW6HG89</accession>
<name>A0ABW6HG89_9ACTN</name>
<dbReference type="SUPFAM" id="SSF52402">
    <property type="entry name" value="Adenine nucleotide alpha hydrolases-like"/>
    <property type="match status" value="2"/>
</dbReference>
<evidence type="ECO:0000256" key="1">
    <source>
        <dbReference type="ARBA" id="ARBA00008791"/>
    </source>
</evidence>
<evidence type="ECO:0000256" key="2">
    <source>
        <dbReference type="SAM" id="MobiDB-lite"/>
    </source>
</evidence>
<feature type="region of interest" description="Disordered" evidence="2">
    <location>
        <begin position="140"/>
        <end position="190"/>
    </location>
</feature>
<evidence type="ECO:0000313" key="5">
    <source>
        <dbReference type="Proteomes" id="UP001599756"/>
    </source>
</evidence>
<proteinExistence type="inferred from homology"/>
<feature type="domain" description="UspA" evidence="3">
    <location>
        <begin position="3"/>
        <end position="136"/>
    </location>
</feature>
<dbReference type="PANTHER" id="PTHR46268">
    <property type="entry name" value="STRESS RESPONSE PROTEIN NHAX"/>
    <property type="match status" value="1"/>
</dbReference>